<protein>
    <submittedName>
        <fullName evidence="1">Uncharacterized protein</fullName>
    </submittedName>
</protein>
<sequence length="172" mass="19070">MDAPPNASGLQTRSTHPQIRSAEVKTLTRDEARLRTISSQQALHDSSRARRCYLVYIPELYAISLPREQACVEDPPLACVPIPTTKAQRICRGRRARSIVRGYRPVSFARRARAAVPAATPVCRTLFRGGARTGKEGRIRPALSPLSLSVGGKKRRWLVTQLFPAGSLENER</sequence>
<reference evidence="1 2" key="1">
    <citation type="journal article" date="2018" name="Sci. Rep.">
        <title>Genome sequence of the cauliflower mushroom Sparassis crispa (Hanabiratake) and its association with beneficial usage.</title>
        <authorList>
            <person name="Kiyama R."/>
            <person name="Furutani Y."/>
            <person name="Kawaguchi K."/>
            <person name="Nakanishi T."/>
        </authorList>
    </citation>
    <scope>NUCLEOTIDE SEQUENCE [LARGE SCALE GENOMIC DNA]</scope>
</reference>
<dbReference type="AlphaFoldDB" id="A0A401GV02"/>
<proteinExistence type="predicted"/>
<evidence type="ECO:0000313" key="1">
    <source>
        <dbReference type="EMBL" id="GBE86032.1"/>
    </source>
</evidence>
<evidence type="ECO:0000313" key="2">
    <source>
        <dbReference type="Proteomes" id="UP000287166"/>
    </source>
</evidence>
<name>A0A401GV02_9APHY</name>
<comment type="caution">
    <text evidence="1">The sequence shown here is derived from an EMBL/GenBank/DDBJ whole genome shotgun (WGS) entry which is preliminary data.</text>
</comment>
<organism evidence="1 2">
    <name type="scientific">Sparassis crispa</name>
    <dbReference type="NCBI Taxonomy" id="139825"/>
    <lineage>
        <taxon>Eukaryota</taxon>
        <taxon>Fungi</taxon>
        <taxon>Dikarya</taxon>
        <taxon>Basidiomycota</taxon>
        <taxon>Agaricomycotina</taxon>
        <taxon>Agaricomycetes</taxon>
        <taxon>Polyporales</taxon>
        <taxon>Sparassidaceae</taxon>
        <taxon>Sparassis</taxon>
    </lineage>
</organism>
<accession>A0A401GV02</accession>
<gene>
    <name evidence="1" type="ORF">SCP_0805560</name>
</gene>
<dbReference type="Proteomes" id="UP000287166">
    <property type="component" value="Unassembled WGS sequence"/>
</dbReference>
<dbReference type="EMBL" id="BFAD01000008">
    <property type="protein sequence ID" value="GBE86032.1"/>
    <property type="molecule type" value="Genomic_DNA"/>
</dbReference>
<dbReference type="RefSeq" id="XP_027616945.1">
    <property type="nucleotide sequence ID" value="XM_027761144.1"/>
</dbReference>
<dbReference type="GeneID" id="38782949"/>
<keyword evidence="2" id="KW-1185">Reference proteome</keyword>
<dbReference type="InParanoid" id="A0A401GV02"/>